<evidence type="ECO:0000313" key="3">
    <source>
        <dbReference type="EMBL" id="KRK87571.1"/>
    </source>
</evidence>
<organism evidence="3 4">
    <name type="scientific">Lentilactobacillus sunkii DSM 19904</name>
    <dbReference type="NCBI Taxonomy" id="1423808"/>
    <lineage>
        <taxon>Bacteria</taxon>
        <taxon>Bacillati</taxon>
        <taxon>Bacillota</taxon>
        <taxon>Bacilli</taxon>
        <taxon>Lactobacillales</taxon>
        <taxon>Lactobacillaceae</taxon>
        <taxon>Lentilactobacillus</taxon>
    </lineage>
</organism>
<dbReference type="PATRIC" id="fig|1423808.3.peg.979"/>
<accession>A0A0R1L1L1</accession>
<evidence type="ECO:0000313" key="4">
    <source>
        <dbReference type="Proteomes" id="UP000051581"/>
    </source>
</evidence>
<name>A0A0R1L1L1_9LACO</name>
<dbReference type="EMBL" id="AZEA01000019">
    <property type="protein sequence ID" value="KRK87571.1"/>
    <property type="molecule type" value="Genomic_DNA"/>
</dbReference>
<gene>
    <name evidence="3" type="ORF">FD17_GL000970</name>
</gene>
<dbReference type="Proteomes" id="UP000051581">
    <property type="component" value="Unassembled WGS sequence"/>
</dbReference>
<feature type="region of interest" description="Disordered" evidence="1">
    <location>
        <begin position="1"/>
        <end position="58"/>
    </location>
</feature>
<proteinExistence type="predicted"/>
<dbReference type="InterPro" id="IPR018392">
    <property type="entry name" value="LysM"/>
</dbReference>
<dbReference type="PROSITE" id="PS51782">
    <property type="entry name" value="LYSM"/>
    <property type="match status" value="1"/>
</dbReference>
<reference evidence="3 4" key="1">
    <citation type="journal article" date="2015" name="Genome Announc.">
        <title>Expanding the biotechnology potential of lactobacilli through comparative genomics of 213 strains and associated genera.</title>
        <authorList>
            <person name="Sun Z."/>
            <person name="Harris H.M."/>
            <person name="McCann A."/>
            <person name="Guo C."/>
            <person name="Argimon S."/>
            <person name="Zhang W."/>
            <person name="Yang X."/>
            <person name="Jeffery I.B."/>
            <person name="Cooney J.C."/>
            <person name="Kagawa T.F."/>
            <person name="Liu W."/>
            <person name="Song Y."/>
            <person name="Salvetti E."/>
            <person name="Wrobel A."/>
            <person name="Rasinkangas P."/>
            <person name="Parkhill J."/>
            <person name="Rea M.C."/>
            <person name="O'Sullivan O."/>
            <person name="Ritari J."/>
            <person name="Douillard F.P."/>
            <person name="Paul Ross R."/>
            <person name="Yang R."/>
            <person name="Briner A.E."/>
            <person name="Felis G.E."/>
            <person name="de Vos W.M."/>
            <person name="Barrangou R."/>
            <person name="Klaenhammer T.R."/>
            <person name="Caufield P.W."/>
            <person name="Cui Y."/>
            <person name="Zhang H."/>
            <person name="O'Toole P.W."/>
        </authorList>
    </citation>
    <scope>NUCLEOTIDE SEQUENCE [LARGE SCALE GENOMIC DNA]</scope>
    <source>
        <strain evidence="3 4">DSM 19904</strain>
    </source>
</reference>
<dbReference type="InterPro" id="IPR048494">
    <property type="entry name" value="Dit-like_N"/>
</dbReference>
<dbReference type="OrthoDB" id="2329903at2"/>
<evidence type="ECO:0000259" key="2">
    <source>
        <dbReference type="PROSITE" id="PS51782"/>
    </source>
</evidence>
<dbReference type="Pfam" id="PF21821">
    <property type="entry name" value="Dit_like"/>
    <property type="match status" value="1"/>
</dbReference>
<dbReference type="RefSeq" id="WP_057826041.1">
    <property type="nucleotide sequence ID" value="NZ_AZEA01000019.1"/>
</dbReference>
<sequence length="312" mass="34939">MAKKKKSKYLTDKQLKSAIKKDSTRVQHESNQIARLDKHIKADQKKYDKASGSEKTSLGKRIKKYEGSKKAHTATKKKYATKLKTEKATLAKRNLNAKVEANKNKLAGKIAANKPKFNVGHMMLYRTDNHSSALVFMSSVPESEDNTIQVTPNALPKGEPTATHSQQQEKDISITARIMGTDAQQRTAYNQMLKWKAEGCEMTYKGRIYYKHCLFTALHREYNKDETALTITFGLQFIDWSELKTSGKSASSGSKNKTENKSTGVKYVTTKVGTTYASLASDYNTTIAKLVSMNQYKSYVNNLPAGVKIRVA</sequence>
<dbReference type="AlphaFoldDB" id="A0A0R1L1L1"/>
<feature type="compositionally biased region" description="Basic and acidic residues" evidence="1">
    <location>
        <begin position="9"/>
        <end position="28"/>
    </location>
</feature>
<protein>
    <submittedName>
        <fullName evidence="3">Mn2+ Fe2+ transporter</fullName>
    </submittedName>
</protein>
<feature type="compositionally biased region" description="Basic and acidic residues" evidence="1">
    <location>
        <begin position="35"/>
        <end position="52"/>
    </location>
</feature>
<evidence type="ECO:0000256" key="1">
    <source>
        <dbReference type="SAM" id="MobiDB-lite"/>
    </source>
</evidence>
<comment type="caution">
    <text evidence="3">The sequence shown here is derived from an EMBL/GenBank/DDBJ whole genome shotgun (WGS) entry which is preliminary data.</text>
</comment>
<feature type="domain" description="LysM" evidence="2">
    <location>
        <begin position="266"/>
        <end position="311"/>
    </location>
</feature>
<keyword evidence="4" id="KW-1185">Reference proteome</keyword>